<keyword evidence="2" id="KW-1185">Reference proteome</keyword>
<accession>A0A8X6N2G7</accession>
<evidence type="ECO:0000313" key="1">
    <source>
        <dbReference type="EMBL" id="GFS90238.1"/>
    </source>
</evidence>
<proteinExistence type="predicted"/>
<comment type="caution">
    <text evidence="1">The sequence shown here is derived from an EMBL/GenBank/DDBJ whole genome shotgun (WGS) entry which is preliminary data.</text>
</comment>
<dbReference type="Gene3D" id="1.10.10.10">
    <property type="entry name" value="Winged helix-like DNA-binding domain superfamily/Winged helix DNA-binding domain"/>
    <property type="match status" value="1"/>
</dbReference>
<protein>
    <submittedName>
        <fullName evidence="1">HTH_Tnp_Tc3_2 domain-containing protein</fullName>
    </submittedName>
</protein>
<dbReference type="InterPro" id="IPR036388">
    <property type="entry name" value="WH-like_DNA-bd_sf"/>
</dbReference>
<dbReference type="OrthoDB" id="4843387at2759"/>
<dbReference type="AlphaFoldDB" id="A0A8X6N2G7"/>
<dbReference type="Proteomes" id="UP000887013">
    <property type="component" value="Unassembled WGS sequence"/>
</dbReference>
<name>A0A8X6N2G7_NEPPI</name>
<organism evidence="1 2">
    <name type="scientific">Nephila pilipes</name>
    <name type="common">Giant wood spider</name>
    <name type="synonym">Nephila maculata</name>
    <dbReference type="NCBI Taxonomy" id="299642"/>
    <lineage>
        <taxon>Eukaryota</taxon>
        <taxon>Metazoa</taxon>
        <taxon>Ecdysozoa</taxon>
        <taxon>Arthropoda</taxon>
        <taxon>Chelicerata</taxon>
        <taxon>Arachnida</taxon>
        <taxon>Araneae</taxon>
        <taxon>Araneomorphae</taxon>
        <taxon>Entelegynae</taxon>
        <taxon>Araneoidea</taxon>
        <taxon>Nephilidae</taxon>
        <taxon>Nephila</taxon>
    </lineage>
</organism>
<sequence>MGRKTSEIAYDIRKFIIHHWNRKNIEKKIDEILKVSKSLIQSIISKYKKTRILERAGHPKRFVEHKERCIVRNITTNPKPSAVKLTKERVRGLESLPIQKNFHICIEKVYFSWASI</sequence>
<gene>
    <name evidence="1" type="primary">AVEN_57810_1</name>
    <name evidence="1" type="ORF">NPIL_393571</name>
</gene>
<evidence type="ECO:0000313" key="2">
    <source>
        <dbReference type="Proteomes" id="UP000887013"/>
    </source>
</evidence>
<dbReference type="EMBL" id="BMAW01099477">
    <property type="protein sequence ID" value="GFS90238.1"/>
    <property type="molecule type" value="Genomic_DNA"/>
</dbReference>
<reference evidence="1" key="1">
    <citation type="submission" date="2020-08" db="EMBL/GenBank/DDBJ databases">
        <title>Multicomponent nature underlies the extraordinary mechanical properties of spider dragline silk.</title>
        <authorList>
            <person name="Kono N."/>
            <person name="Nakamura H."/>
            <person name="Mori M."/>
            <person name="Yoshida Y."/>
            <person name="Ohtoshi R."/>
            <person name="Malay A.D."/>
            <person name="Moran D.A.P."/>
            <person name="Tomita M."/>
            <person name="Numata K."/>
            <person name="Arakawa K."/>
        </authorList>
    </citation>
    <scope>NUCLEOTIDE SEQUENCE</scope>
</reference>